<evidence type="ECO:0000313" key="2">
    <source>
        <dbReference type="Proteomes" id="UP000494165"/>
    </source>
</evidence>
<dbReference type="Proteomes" id="UP000494165">
    <property type="component" value="Unassembled WGS sequence"/>
</dbReference>
<sequence>MDSQLQRESPYFQWSPNIVFPSVPTLRLVLMQLIILINPSDRRELRFALCELHQPFKSTCSQKTELWKNLGGFLLMKLPELRSRRASPR</sequence>
<dbReference type="EMBL" id="CADEPI010000400">
    <property type="protein sequence ID" value="CAB3385221.1"/>
    <property type="molecule type" value="Genomic_DNA"/>
</dbReference>
<name>A0A8S1DVW9_9INSE</name>
<gene>
    <name evidence="1" type="ORF">CLODIP_2_CD01319</name>
</gene>
<protein>
    <submittedName>
        <fullName evidence="1">Uncharacterized protein</fullName>
    </submittedName>
</protein>
<reference evidence="1 2" key="1">
    <citation type="submission" date="2020-04" db="EMBL/GenBank/DDBJ databases">
        <authorList>
            <person name="Alioto T."/>
            <person name="Alioto T."/>
            <person name="Gomez Garrido J."/>
        </authorList>
    </citation>
    <scope>NUCLEOTIDE SEQUENCE [LARGE SCALE GENOMIC DNA]</scope>
</reference>
<dbReference type="AlphaFoldDB" id="A0A8S1DVW9"/>
<comment type="caution">
    <text evidence="1">The sequence shown here is derived from an EMBL/GenBank/DDBJ whole genome shotgun (WGS) entry which is preliminary data.</text>
</comment>
<proteinExistence type="predicted"/>
<evidence type="ECO:0000313" key="1">
    <source>
        <dbReference type="EMBL" id="CAB3385221.1"/>
    </source>
</evidence>
<keyword evidence="2" id="KW-1185">Reference proteome</keyword>
<organism evidence="1 2">
    <name type="scientific">Cloeon dipterum</name>
    <dbReference type="NCBI Taxonomy" id="197152"/>
    <lineage>
        <taxon>Eukaryota</taxon>
        <taxon>Metazoa</taxon>
        <taxon>Ecdysozoa</taxon>
        <taxon>Arthropoda</taxon>
        <taxon>Hexapoda</taxon>
        <taxon>Insecta</taxon>
        <taxon>Pterygota</taxon>
        <taxon>Palaeoptera</taxon>
        <taxon>Ephemeroptera</taxon>
        <taxon>Pisciforma</taxon>
        <taxon>Baetidae</taxon>
        <taxon>Cloeon</taxon>
    </lineage>
</organism>
<accession>A0A8S1DVW9</accession>